<evidence type="ECO:0000256" key="2">
    <source>
        <dbReference type="ARBA" id="ARBA00004141"/>
    </source>
</evidence>
<comment type="cofactor">
    <cofactor evidence="1">
        <name>Zn(2+)</name>
        <dbReference type="ChEBI" id="CHEBI:29105"/>
    </cofactor>
</comment>
<evidence type="ECO:0000256" key="1">
    <source>
        <dbReference type="ARBA" id="ARBA00001947"/>
    </source>
</evidence>
<keyword evidence="6" id="KW-0378">Hydrolase</keyword>
<organism evidence="13 14">
    <name type="scientific">Coprococcus ammoniilyticus</name>
    <dbReference type="NCBI Taxonomy" id="2981785"/>
    <lineage>
        <taxon>Bacteria</taxon>
        <taxon>Bacillati</taxon>
        <taxon>Bacillota</taxon>
        <taxon>Clostridia</taxon>
        <taxon>Lachnospirales</taxon>
        <taxon>Lachnospiraceae</taxon>
        <taxon>Coprococcus</taxon>
    </lineage>
</organism>
<dbReference type="Gene3D" id="2.30.42.10">
    <property type="match status" value="1"/>
</dbReference>
<evidence type="ECO:0000256" key="6">
    <source>
        <dbReference type="ARBA" id="ARBA00022801"/>
    </source>
</evidence>
<feature type="transmembrane region" description="Helical" evidence="11">
    <location>
        <begin position="91"/>
        <end position="114"/>
    </location>
</feature>
<evidence type="ECO:0000256" key="7">
    <source>
        <dbReference type="ARBA" id="ARBA00022833"/>
    </source>
</evidence>
<dbReference type="InterPro" id="IPR008915">
    <property type="entry name" value="Peptidase_M50"/>
</dbReference>
<evidence type="ECO:0000256" key="8">
    <source>
        <dbReference type="ARBA" id="ARBA00022989"/>
    </source>
</evidence>
<dbReference type="Pfam" id="PF02163">
    <property type="entry name" value="Peptidase_M50"/>
    <property type="match status" value="1"/>
</dbReference>
<evidence type="ECO:0000256" key="9">
    <source>
        <dbReference type="ARBA" id="ARBA00023049"/>
    </source>
</evidence>
<keyword evidence="14" id="KW-1185">Reference proteome</keyword>
<keyword evidence="9" id="KW-0482">Metalloprotease</keyword>
<evidence type="ECO:0000259" key="12">
    <source>
        <dbReference type="Pfam" id="PF02163"/>
    </source>
</evidence>
<accession>A0ABV1EI96</accession>
<reference evidence="13 14" key="1">
    <citation type="submission" date="2024-04" db="EMBL/GenBank/DDBJ databases">
        <title>Human intestinal bacterial collection.</title>
        <authorList>
            <person name="Pauvert C."/>
            <person name="Hitch T.C.A."/>
            <person name="Clavel T."/>
        </authorList>
    </citation>
    <scope>NUCLEOTIDE SEQUENCE [LARGE SCALE GENOMIC DNA]</scope>
    <source>
        <strain evidence="13 14">CLA-AA-H141</strain>
    </source>
</reference>
<keyword evidence="4" id="KW-0645">Protease</keyword>
<sequence length="365" mass="41142">MNIILIILVFGVIIFFHELGHFIVAKINHITVKEFSMGFGPKLFQFHKKETQYTLRLIPLGGYCMMLSEDDEENENDENSFEKKSIWARMAVVLAGPAMNFVIAFLFSMVIIHFCGSDPAIIGAVYNKDNIEKYQIENAEEYFNGVYPAEEAGISDGDQVLKIEGSTVKNFRELQIYLQIYGDGSPIDLTLEKEDGTVYDTTVHPAKTPDGYKIGIMSVGYQLPKNFGELCKYSAYETRYWVKATFLSLKLIVTRQVSSDEVSGPVGVAKNMNDTFNEAAKSSVLDLFLNWMNYIVLLSANLGVMNLLPIPGLDGGRFIFLLIEAVTRKKVPKDKENIVTLIGFVLVMLLMVVILFNDIKNVFFH</sequence>
<evidence type="ECO:0000256" key="4">
    <source>
        <dbReference type="ARBA" id="ARBA00022670"/>
    </source>
</evidence>
<dbReference type="RefSeq" id="WP_173788601.1">
    <property type="nucleotide sequence ID" value="NZ_JAOQJS010000002.1"/>
</dbReference>
<keyword evidence="7" id="KW-0862">Zinc</keyword>
<comment type="similarity">
    <text evidence="3">Belongs to the peptidase M50B family.</text>
</comment>
<comment type="subcellular location">
    <subcellularLocation>
        <location evidence="2">Membrane</location>
        <topology evidence="2">Multi-pass membrane protein</topology>
    </subcellularLocation>
</comment>
<name>A0ABV1EI96_9FIRM</name>
<dbReference type="PANTHER" id="PTHR42837:SF2">
    <property type="entry name" value="MEMBRANE METALLOPROTEASE ARASP2, CHLOROPLASTIC-RELATED"/>
    <property type="match status" value="1"/>
</dbReference>
<protein>
    <submittedName>
        <fullName evidence="13">M50 family metallopeptidase</fullName>
    </submittedName>
</protein>
<comment type="caution">
    <text evidence="13">The sequence shown here is derived from an EMBL/GenBank/DDBJ whole genome shotgun (WGS) entry which is preliminary data.</text>
</comment>
<dbReference type="EMBL" id="JBBNFM010000002">
    <property type="protein sequence ID" value="MEQ2453426.1"/>
    <property type="molecule type" value="Genomic_DNA"/>
</dbReference>
<evidence type="ECO:0000313" key="14">
    <source>
        <dbReference type="Proteomes" id="UP001482186"/>
    </source>
</evidence>
<dbReference type="Proteomes" id="UP001482186">
    <property type="component" value="Unassembled WGS sequence"/>
</dbReference>
<proteinExistence type="inferred from homology"/>
<evidence type="ECO:0000256" key="11">
    <source>
        <dbReference type="SAM" id="Phobius"/>
    </source>
</evidence>
<dbReference type="PANTHER" id="PTHR42837">
    <property type="entry name" value="REGULATOR OF SIGMA-E PROTEASE RSEP"/>
    <property type="match status" value="1"/>
</dbReference>
<keyword evidence="5 11" id="KW-0812">Transmembrane</keyword>
<dbReference type="SUPFAM" id="SSF50156">
    <property type="entry name" value="PDZ domain-like"/>
    <property type="match status" value="1"/>
</dbReference>
<gene>
    <name evidence="13" type="ORF">AAAT04_05105</name>
</gene>
<keyword evidence="10 11" id="KW-0472">Membrane</keyword>
<evidence type="ECO:0000256" key="10">
    <source>
        <dbReference type="ARBA" id="ARBA00023136"/>
    </source>
</evidence>
<dbReference type="CDD" id="cd06163">
    <property type="entry name" value="S2P-M50_PDZ_RseP-like"/>
    <property type="match status" value="1"/>
</dbReference>
<feature type="transmembrane region" description="Helical" evidence="11">
    <location>
        <begin position="6"/>
        <end position="25"/>
    </location>
</feature>
<keyword evidence="8 11" id="KW-1133">Transmembrane helix</keyword>
<evidence type="ECO:0000256" key="3">
    <source>
        <dbReference type="ARBA" id="ARBA00007931"/>
    </source>
</evidence>
<evidence type="ECO:0000256" key="5">
    <source>
        <dbReference type="ARBA" id="ARBA00022692"/>
    </source>
</evidence>
<feature type="domain" description="Peptidase M50" evidence="12">
    <location>
        <begin position="6"/>
        <end position="350"/>
    </location>
</feature>
<feature type="transmembrane region" description="Helical" evidence="11">
    <location>
        <begin position="338"/>
        <end position="356"/>
    </location>
</feature>
<evidence type="ECO:0000313" key="13">
    <source>
        <dbReference type="EMBL" id="MEQ2453426.1"/>
    </source>
</evidence>
<dbReference type="InterPro" id="IPR004387">
    <property type="entry name" value="Pept_M50_Zn"/>
</dbReference>
<dbReference type="InterPro" id="IPR036034">
    <property type="entry name" value="PDZ_sf"/>
</dbReference>